<feature type="transmembrane region" description="Helical" evidence="1">
    <location>
        <begin position="68"/>
        <end position="86"/>
    </location>
</feature>
<organism evidence="2 3">
    <name type="scientific">Seohaeicola nanhaiensis</name>
    <dbReference type="NCBI Taxonomy" id="1387282"/>
    <lineage>
        <taxon>Bacteria</taxon>
        <taxon>Pseudomonadati</taxon>
        <taxon>Pseudomonadota</taxon>
        <taxon>Alphaproteobacteria</taxon>
        <taxon>Rhodobacterales</taxon>
        <taxon>Roseobacteraceae</taxon>
        <taxon>Seohaeicola</taxon>
    </lineage>
</organism>
<feature type="transmembrane region" description="Helical" evidence="1">
    <location>
        <begin position="6"/>
        <end position="30"/>
    </location>
</feature>
<evidence type="ECO:0000256" key="1">
    <source>
        <dbReference type="SAM" id="Phobius"/>
    </source>
</evidence>
<keyword evidence="1" id="KW-0472">Membrane</keyword>
<keyword evidence="1" id="KW-0812">Transmembrane</keyword>
<keyword evidence="3" id="KW-1185">Reference proteome</keyword>
<dbReference type="RefSeq" id="WP_380721617.1">
    <property type="nucleotide sequence ID" value="NZ_JBHSGI010000033.1"/>
</dbReference>
<keyword evidence="1" id="KW-1133">Transmembrane helix</keyword>
<evidence type="ECO:0000313" key="2">
    <source>
        <dbReference type="EMBL" id="MFC4671275.1"/>
    </source>
</evidence>
<sequence>MTLTRILMLAIGAVIFASWTFLMFRVLFLLRKRAEAESGQTFPGPGQALRQWGRFFRHPEDRILRQRLTGLTMGMLVWLVGLAWIGE</sequence>
<dbReference type="EMBL" id="JBHSGI010000033">
    <property type="protein sequence ID" value="MFC4671275.1"/>
    <property type="molecule type" value="Genomic_DNA"/>
</dbReference>
<name>A0ABV9KM90_9RHOB</name>
<reference evidence="3" key="1">
    <citation type="journal article" date="2019" name="Int. J. Syst. Evol. Microbiol.">
        <title>The Global Catalogue of Microorganisms (GCM) 10K type strain sequencing project: providing services to taxonomists for standard genome sequencing and annotation.</title>
        <authorList>
            <consortium name="The Broad Institute Genomics Platform"/>
            <consortium name="The Broad Institute Genome Sequencing Center for Infectious Disease"/>
            <person name="Wu L."/>
            <person name="Ma J."/>
        </authorList>
    </citation>
    <scope>NUCLEOTIDE SEQUENCE [LARGE SCALE GENOMIC DNA]</scope>
    <source>
        <strain evidence="3">CGMCC 4.7283</strain>
    </source>
</reference>
<dbReference type="Proteomes" id="UP001595973">
    <property type="component" value="Unassembled WGS sequence"/>
</dbReference>
<comment type="caution">
    <text evidence="2">The sequence shown here is derived from an EMBL/GenBank/DDBJ whole genome shotgun (WGS) entry which is preliminary data.</text>
</comment>
<accession>A0ABV9KM90</accession>
<proteinExistence type="predicted"/>
<protein>
    <recommendedName>
        <fullName evidence="4">DUF2269 family protein</fullName>
    </recommendedName>
</protein>
<gene>
    <name evidence="2" type="ORF">ACFO5X_22175</name>
</gene>
<evidence type="ECO:0008006" key="4">
    <source>
        <dbReference type="Google" id="ProtNLM"/>
    </source>
</evidence>
<evidence type="ECO:0000313" key="3">
    <source>
        <dbReference type="Proteomes" id="UP001595973"/>
    </source>
</evidence>